<feature type="domain" description="PPE family C-terminal" evidence="3">
    <location>
        <begin position="307"/>
        <end position="381"/>
    </location>
</feature>
<dbReference type="KEGG" id="msto:MSTO_50490"/>
<dbReference type="Proteomes" id="UP000467130">
    <property type="component" value="Chromosome"/>
</dbReference>
<dbReference type="PANTHER" id="PTHR46766:SF1">
    <property type="entry name" value="GLUTAMINE-RICH PROTEIN 2"/>
    <property type="match status" value="1"/>
</dbReference>
<dbReference type="Pfam" id="PF00823">
    <property type="entry name" value="PPE"/>
    <property type="match status" value="1"/>
</dbReference>
<dbReference type="EMBL" id="AP022587">
    <property type="protein sequence ID" value="BBY24844.1"/>
    <property type="molecule type" value="Genomic_DNA"/>
</dbReference>
<sequence length="385" mass="38665">MDFGALPPEINSARMYAGPGPASLTMAAVAWTNLATELHSAAGSYRSLIAGLTTGRWLGPTSLTMASAFGPYVAWMSGAAARAEEAASHATLAVEIYEAAFAMTVPPPVVTANRIQLATLMSTNFFGQNSAAIAANEAEYGEMWAQDAAAMYQYAGNSVAVCDVSQFNIPPKVTDDSGLVAQSNAVSQAAAATGLQHADLANLVSQVPTTMQSLTTPATSTVSTGTSTAVSDTLTNLAAQVPNWLPNYLNAGATPLYGMSSVLSMAQTAQGMARTAAESAAAAAQGAASGAASAASALPNIGSGVIGSLGTAAHLGPMSVPTAWTSVIPNAPMAASALPNIALNGSSMPNMLGGLPMARGTAPRTPPVPRYGLIPTAMARPFAAG</sequence>
<keyword evidence="5" id="KW-1185">Reference proteome</keyword>
<evidence type="ECO:0000259" key="3">
    <source>
        <dbReference type="Pfam" id="PF12484"/>
    </source>
</evidence>
<evidence type="ECO:0000313" key="5">
    <source>
        <dbReference type="Proteomes" id="UP000467130"/>
    </source>
</evidence>
<proteinExistence type="inferred from homology"/>
<organism evidence="4 5">
    <name type="scientific">Mycobacterium stomatepiae</name>
    <dbReference type="NCBI Taxonomy" id="470076"/>
    <lineage>
        <taxon>Bacteria</taxon>
        <taxon>Bacillati</taxon>
        <taxon>Actinomycetota</taxon>
        <taxon>Actinomycetes</taxon>
        <taxon>Mycobacteriales</taxon>
        <taxon>Mycobacteriaceae</taxon>
        <taxon>Mycobacterium</taxon>
        <taxon>Mycobacterium simiae complex</taxon>
    </lineage>
</organism>
<protein>
    <submittedName>
        <fullName evidence="4">PPE family protein</fullName>
    </submittedName>
</protein>
<dbReference type="SUPFAM" id="SSF140459">
    <property type="entry name" value="PE/PPE dimer-like"/>
    <property type="match status" value="1"/>
</dbReference>
<feature type="domain" description="PPE" evidence="2">
    <location>
        <begin position="2"/>
        <end position="162"/>
    </location>
</feature>
<dbReference type="GO" id="GO:0052572">
    <property type="term" value="P:response to host immune response"/>
    <property type="evidence" value="ECO:0007669"/>
    <property type="project" value="TreeGrafter"/>
</dbReference>
<dbReference type="AlphaFoldDB" id="A0A7I7QEQ9"/>
<dbReference type="RefSeq" id="WP_163792716.1">
    <property type="nucleotide sequence ID" value="NZ_AP022587.1"/>
</dbReference>
<dbReference type="Pfam" id="PF12484">
    <property type="entry name" value="PPE-SVP"/>
    <property type="match status" value="1"/>
</dbReference>
<dbReference type="InterPro" id="IPR022171">
    <property type="entry name" value="PPE_C"/>
</dbReference>
<evidence type="ECO:0000256" key="1">
    <source>
        <dbReference type="ARBA" id="ARBA00010652"/>
    </source>
</evidence>
<evidence type="ECO:0000259" key="2">
    <source>
        <dbReference type="Pfam" id="PF00823"/>
    </source>
</evidence>
<evidence type="ECO:0000313" key="4">
    <source>
        <dbReference type="EMBL" id="BBY24844.1"/>
    </source>
</evidence>
<name>A0A7I7QEQ9_9MYCO</name>
<comment type="similarity">
    <text evidence="1">Belongs to the mycobacterial PPE family.</text>
</comment>
<dbReference type="PANTHER" id="PTHR46766">
    <property type="entry name" value="GLUTAMINE-RICH PROTEIN 2"/>
    <property type="match status" value="1"/>
</dbReference>
<reference evidence="4 5" key="1">
    <citation type="journal article" date="2019" name="Emerg. Microbes Infect.">
        <title>Comprehensive subspecies identification of 175 nontuberculous mycobacteria species based on 7547 genomic profiles.</title>
        <authorList>
            <person name="Matsumoto Y."/>
            <person name="Kinjo T."/>
            <person name="Motooka D."/>
            <person name="Nabeya D."/>
            <person name="Jung N."/>
            <person name="Uechi K."/>
            <person name="Horii T."/>
            <person name="Iida T."/>
            <person name="Fujita J."/>
            <person name="Nakamura S."/>
        </authorList>
    </citation>
    <scope>NUCLEOTIDE SEQUENCE [LARGE SCALE GENOMIC DNA]</scope>
    <source>
        <strain evidence="4 5">JCM 17783</strain>
    </source>
</reference>
<dbReference type="Gene3D" id="1.20.1260.20">
    <property type="entry name" value="PPE superfamily"/>
    <property type="match status" value="1"/>
</dbReference>
<accession>A0A7I7QEQ9</accession>
<dbReference type="FunFam" id="1.20.1260.20:FF:000001">
    <property type="entry name" value="PPE family protein PPE41"/>
    <property type="match status" value="1"/>
</dbReference>
<dbReference type="InterPro" id="IPR038332">
    <property type="entry name" value="PPE_sf"/>
</dbReference>
<dbReference type="InterPro" id="IPR000030">
    <property type="entry name" value="PPE_dom"/>
</dbReference>
<gene>
    <name evidence="4" type="primary">PPE32_6</name>
    <name evidence="4" type="ORF">MSTO_50490</name>
</gene>